<name>A0A8S2V6P3_9BILA</name>
<feature type="non-terminal residue" evidence="2">
    <location>
        <position position="96"/>
    </location>
</feature>
<dbReference type="EMBL" id="CAJOBA010068414">
    <property type="protein sequence ID" value="CAF4377254.1"/>
    <property type="molecule type" value="Genomic_DNA"/>
</dbReference>
<protein>
    <recommendedName>
        <fullName evidence="4">Alpha-amylase</fullName>
    </recommendedName>
</protein>
<proteinExistence type="predicted"/>
<feature type="non-terminal residue" evidence="2">
    <location>
        <position position="1"/>
    </location>
</feature>
<sequence length="96" mass="11623">VYNHCDVSMPFTAIDHDYWFHHEPKDRVWSWGPEWNYNHYDPKYDVWPARKYIGESIMYMINEFHIDGIRFDAATQIANDEFLKIIVDQAKELAQK</sequence>
<dbReference type="Gene3D" id="3.20.20.80">
    <property type="entry name" value="Glycosidases"/>
    <property type="match status" value="1"/>
</dbReference>
<dbReference type="AlphaFoldDB" id="A0A8S2V6P3"/>
<comment type="caution">
    <text evidence="2">The sequence shown here is derived from an EMBL/GenBank/DDBJ whole genome shotgun (WGS) entry which is preliminary data.</text>
</comment>
<dbReference type="Proteomes" id="UP000682733">
    <property type="component" value="Unassembled WGS sequence"/>
</dbReference>
<evidence type="ECO:0000313" key="1">
    <source>
        <dbReference type="EMBL" id="CAF1578655.1"/>
    </source>
</evidence>
<gene>
    <name evidence="1" type="ORF">OVA965_LOCUS40838</name>
    <name evidence="2" type="ORF">TMI583_LOCUS42352</name>
</gene>
<organism evidence="2 3">
    <name type="scientific">Didymodactylos carnosus</name>
    <dbReference type="NCBI Taxonomy" id="1234261"/>
    <lineage>
        <taxon>Eukaryota</taxon>
        <taxon>Metazoa</taxon>
        <taxon>Spiralia</taxon>
        <taxon>Gnathifera</taxon>
        <taxon>Rotifera</taxon>
        <taxon>Eurotatoria</taxon>
        <taxon>Bdelloidea</taxon>
        <taxon>Philodinida</taxon>
        <taxon>Philodinidae</taxon>
        <taxon>Didymodactylos</taxon>
    </lineage>
</organism>
<accession>A0A8S2V6P3</accession>
<dbReference type="Proteomes" id="UP000677228">
    <property type="component" value="Unassembled WGS sequence"/>
</dbReference>
<evidence type="ECO:0008006" key="4">
    <source>
        <dbReference type="Google" id="ProtNLM"/>
    </source>
</evidence>
<reference evidence="2" key="1">
    <citation type="submission" date="2021-02" db="EMBL/GenBank/DDBJ databases">
        <authorList>
            <person name="Nowell W R."/>
        </authorList>
    </citation>
    <scope>NUCLEOTIDE SEQUENCE</scope>
</reference>
<dbReference type="SUPFAM" id="SSF51445">
    <property type="entry name" value="(Trans)glycosidases"/>
    <property type="match status" value="1"/>
</dbReference>
<dbReference type="InterPro" id="IPR017853">
    <property type="entry name" value="GH"/>
</dbReference>
<evidence type="ECO:0000313" key="3">
    <source>
        <dbReference type="Proteomes" id="UP000682733"/>
    </source>
</evidence>
<evidence type="ECO:0000313" key="2">
    <source>
        <dbReference type="EMBL" id="CAF4377254.1"/>
    </source>
</evidence>
<dbReference type="EMBL" id="CAJNOK010045392">
    <property type="protein sequence ID" value="CAF1578655.1"/>
    <property type="molecule type" value="Genomic_DNA"/>
</dbReference>